<organism evidence="1 2">
    <name type="scientific">Nocardioides panaciterrulae</name>
    <dbReference type="NCBI Taxonomy" id="661492"/>
    <lineage>
        <taxon>Bacteria</taxon>
        <taxon>Bacillati</taxon>
        <taxon>Actinomycetota</taxon>
        <taxon>Actinomycetes</taxon>
        <taxon>Propionibacteriales</taxon>
        <taxon>Nocardioidaceae</taxon>
        <taxon>Nocardioides</taxon>
    </lineage>
</organism>
<name>A0A7Y9E4R2_9ACTN</name>
<dbReference type="RefSeq" id="WP_179662790.1">
    <property type="nucleotide sequence ID" value="NZ_JACCBG010000001.1"/>
</dbReference>
<dbReference type="AlphaFoldDB" id="A0A7Y9E4R2"/>
<evidence type="ECO:0000313" key="2">
    <source>
        <dbReference type="Proteomes" id="UP000535511"/>
    </source>
</evidence>
<evidence type="ECO:0000313" key="1">
    <source>
        <dbReference type="EMBL" id="NYD40977.1"/>
    </source>
</evidence>
<reference evidence="1 2" key="1">
    <citation type="submission" date="2020-07" db="EMBL/GenBank/DDBJ databases">
        <title>Sequencing the genomes of 1000 actinobacteria strains.</title>
        <authorList>
            <person name="Klenk H.-P."/>
        </authorList>
    </citation>
    <scope>NUCLEOTIDE SEQUENCE [LARGE SCALE GENOMIC DNA]</scope>
    <source>
        <strain evidence="1 2">DSM 21350</strain>
    </source>
</reference>
<dbReference type="EMBL" id="JACCBG010000001">
    <property type="protein sequence ID" value="NYD40977.1"/>
    <property type="molecule type" value="Genomic_DNA"/>
</dbReference>
<comment type="caution">
    <text evidence="1">The sequence shown here is derived from an EMBL/GenBank/DDBJ whole genome shotgun (WGS) entry which is preliminary data.</text>
</comment>
<dbReference type="Proteomes" id="UP000535511">
    <property type="component" value="Unassembled WGS sequence"/>
</dbReference>
<accession>A0A7Y9E4R2</accession>
<gene>
    <name evidence="1" type="ORF">BJZ21_001060</name>
</gene>
<dbReference type="InterPro" id="IPR027417">
    <property type="entry name" value="P-loop_NTPase"/>
</dbReference>
<keyword evidence="2" id="KW-1185">Reference proteome</keyword>
<dbReference type="SUPFAM" id="SSF52540">
    <property type="entry name" value="P-loop containing nucleoside triphosphate hydrolases"/>
    <property type="match status" value="1"/>
</dbReference>
<sequence length="384" mass="41898">MARRVFVHPGLPKTGTTYLQSLLWANRAALAEQDLLYPGRSPRQHMWASMVVREHPGVANRQPAVASSWSQLLAQLGDWAGTGLVSHEFFGAATAAQASAALAAIEAGGEVEVHLVVTARDVLTVATSYWQEYVKHGFAGADLDEFPPPTDPWDEWGWPAIDLEGVLRRWAPGLPPERVHVLVVPGSDAPREALLHEFAAILGVDATGFTTTRARENGSLGVVEVELLRRIGRELDGFTAAIDRGVWIRSYLSQGKLVPRRGERFLPSGERVAELRASAERAVAHVRDAGFTVHGDLERLLVPEELPELRHPASVTDAELLDAAVGTIAGLMTDVRRFRRENTELRKQEAARVAAAAREVAAARDGGLRGRLGDAVRRLRPPRP</sequence>
<protein>
    <recommendedName>
        <fullName evidence="3">Sulfotransferase family protein</fullName>
    </recommendedName>
</protein>
<proteinExistence type="predicted"/>
<dbReference type="Gene3D" id="3.40.50.300">
    <property type="entry name" value="P-loop containing nucleotide triphosphate hydrolases"/>
    <property type="match status" value="1"/>
</dbReference>
<evidence type="ECO:0008006" key="3">
    <source>
        <dbReference type="Google" id="ProtNLM"/>
    </source>
</evidence>